<dbReference type="AlphaFoldDB" id="F0TFE4"/>
<dbReference type="HOGENOM" id="CLU_1756470_0_0_9"/>
<reference key="2">
    <citation type="submission" date="2011-02" db="EMBL/GenBank/DDBJ databases">
        <authorList>
            <person name="Roh H."/>
            <person name="Ko H.-J."/>
            <person name="Kim S.-H."/>
            <person name="Choi I.-G."/>
            <person name="Oh S."/>
        </authorList>
    </citation>
    <scope>NUCLEOTIDE SEQUENCE</scope>
    <source>
        <strain>30SC</strain>
    </source>
</reference>
<organism evidence="1 2">
    <name type="scientific">Lactobacillus amylovorus</name>
    <dbReference type="NCBI Taxonomy" id="1604"/>
    <lineage>
        <taxon>Bacteria</taxon>
        <taxon>Bacillati</taxon>
        <taxon>Bacillota</taxon>
        <taxon>Bacilli</taxon>
        <taxon>Lactobacillales</taxon>
        <taxon>Lactobacillaceae</taxon>
        <taxon>Lactobacillus</taxon>
    </lineage>
</organism>
<sequence length="148" mass="16840">MKYIIDPSKKDNNPEFDIGKSFDQLKQRLNSTAAFDPLVKINLDKEKLKSQSQHAQIESVEILKNIEANTEYLKTMIELVHENNTNQEEILNTIKQILDIASASNKKEVESKYKKIMRNISNAAETGANLATLTQLATTVYQFVLKLL</sequence>
<dbReference type="RefSeq" id="WP_013642062.1">
    <property type="nucleotide sequence ID" value="NC_015214.1"/>
</dbReference>
<dbReference type="EMBL" id="CP002559">
    <property type="protein sequence ID" value="ADZ07438.1"/>
    <property type="molecule type" value="Genomic_DNA"/>
</dbReference>
<dbReference type="STRING" id="1604.LAC30SC_06570"/>
<accession>F0TFE4</accession>
<evidence type="ECO:0000313" key="1">
    <source>
        <dbReference type="EMBL" id="ADZ07438.1"/>
    </source>
</evidence>
<evidence type="ECO:0000313" key="2">
    <source>
        <dbReference type="Proteomes" id="UP000007491"/>
    </source>
</evidence>
<proteinExistence type="predicted"/>
<dbReference type="Proteomes" id="UP000007491">
    <property type="component" value="Chromosome"/>
</dbReference>
<dbReference type="KEGG" id="lai:LAC30SC_06570"/>
<name>F0TFE4_LACAM</name>
<reference evidence="1 2" key="1">
    <citation type="journal article" date="2011" name="J. Bacteriol.">
        <title>Complete genome sequencing of Lactobacillus acidophilus 30SC, isolated from swine intestine.</title>
        <authorList>
            <person name="Oh S."/>
            <person name="Roh H."/>
            <person name="Ko H.J."/>
            <person name="Kim S."/>
            <person name="Kim K.H."/>
            <person name="Lee S.E."/>
            <person name="Chang I.S."/>
            <person name="Kim S."/>
            <person name="Choi I.G."/>
        </authorList>
    </citation>
    <scope>NUCLEOTIDE SEQUENCE [LARGE SCALE GENOMIC DNA]</scope>
    <source>
        <strain evidence="1 2">30SC</strain>
    </source>
</reference>
<protein>
    <submittedName>
        <fullName evidence="1">Uncharacterized protein</fullName>
    </submittedName>
</protein>
<gene>
    <name evidence="1" type="ordered locus">LAC30SC_06570</name>
</gene>